<organism evidence="4 5">
    <name type="scientific">Schizosaccharomyces octosporus (strain yFS286)</name>
    <name type="common">Fission yeast</name>
    <name type="synonym">Octosporomyces octosporus</name>
    <dbReference type="NCBI Taxonomy" id="483514"/>
    <lineage>
        <taxon>Eukaryota</taxon>
        <taxon>Fungi</taxon>
        <taxon>Dikarya</taxon>
        <taxon>Ascomycota</taxon>
        <taxon>Taphrinomycotina</taxon>
        <taxon>Schizosaccharomycetes</taxon>
        <taxon>Schizosaccharomycetales</taxon>
        <taxon>Schizosaccharomycetaceae</taxon>
        <taxon>Schizosaccharomyces</taxon>
    </lineage>
</organism>
<dbReference type="OMA" id="GELDRWT"/>
<keyword evidence="5" id="KW-1185">Reference proteome</keyword>
<dbReference type="SUPFAM" id="SSF52833">
    <property type="entry name" value="Thioredoxin-like"/>
    <property type="match status" value="1"/>
</dbReference>
<dbReference type="PRINTS" id="PR00160">
    <property type="entry name" value="GLUTAREDOXIN"/>
</dbReference>
<accession>S9QX00</accession>
<reference evidence="4 5" key="1">
    <citation type="journal article" date="2011" name="Science">
        <title>Comparative functional genomics of the fission yeasts.</title>
        <authorList>
            <person name="Rhind N."/>
            <person name="Chen Z."/>
            <person name="Yassour M."/>
            <person name="Thompson D.A."/>
            <person name="Haas B.J."/>
            <person name="Habib N."/>
            <person name="Wapinski I."/>
            <person name="Roy S."/>
            <person name="Lin M.F."/>
            <person name="Heiman D.I."/>
            <person name="Young S.K."/>
            <person name="Furuya K."/>
            <person name="Guo Y."/>
            <person name="Pidoux A."/>
            <person name="Chen H.M."/>
            <person name="Robbertse B."/>
            <person name="Goldberg J.M."/>
            <person name="Aoki K."/>
            <person name="Bayne E.H."/>
            <person name="Berlin A.M."/>
            <person name="Desjardins C.A."/>
            <person name="Dobbs E."/>
            <person name="Dukaj L."/>
            <person name="Fan L."/>
            <person name="FitzGerald M.G."/>
            <person name="French C."/>
            <person name="Gujja S."/>
            <person name="Hansen K."/>
            <person name="Keifenheim D."/>
            <person name="Levin J.Z."/>
            <person name="Mosher R.A."/>
            <person name="Mueller C.A."/>
            <person name="Pfiffner J."/>
            <person name="Priest M."/>
            <person name="Russ C."/>
            <person name="Smialowska A."/>
            <person name="Swoboda P."/>
            <person name="Sykes S.M."/>
            <person name="Vaughn M."/>
            <person name="Vengrova S."/>
            <person name="Yoder R."/>
            <person name="Zeng Q."/>
            <person name="Allshire R."/>
            <person name="Baulcombe D."/>
            <person name="Birren B.W."/>
            <person name="Brown W."/>
            <person name="Ekwall K."/>
            <person name="Kellis M."/>
            <person name="Leatherwood J."/>
            <person name="Levin H."/>
            <person name="Margalit H."/>
            <person name="Martienssen R."/>
            <person name="Nieduszynski C.A."/>
            <person name="Spatafora J.W."/>
            <person name="Friedman N."/>
            <person name="Dalgaard J.Z."/>
            <person name="Baumann P."/>
            <person name="Niki H."/>
            <person name="Regev A."/>
            <person name="Nusbaum C."/>
        </authorList>
    </citation>
    <scope>NUCLEOTIDE SEQUENCE [LARGE SCALE GENOMIC DNA]</scope>
    <source>
        <strain evidence="5">yFS286</strain>
    </source>
</reference>
<proteinExistence type="predicted"/>
<dbReference type="Proteomes" id="UP000016088">
    <property type="component" value="Unassembled WGS sequence"/>
</dbReference>
<dbReference type="GO" id="GO:0034399">
    <property type="term" value="C:nuclear periphery"/>
    <property type="evidence" value="ECO:0007669"/>
    <property type="project" value="EnsemblFungi"/>
</dbReference>
<sequence length="173" mass="19544">MLNPKVIILGSVFIILLFLQLFLHNPFEMPLTKSSSSPLGTQSHPSSTSHKPRLPSKDALKEQDFQVFLENPVMVFSKPGCPFSKAARSMLTETLNMEPAPVIVEVTEYTHTTELRTWLSSISDVSTLPNIFFGGHSIGGYDDLQLIYREHRLQGELDRWTYNQVKIVPIQEA</sequence>
<dbReference type="RefSeq" id="XP_013020404.1">
    <property type="nucleotide sequence ID" value="XM_013164950.1"/>
</dbReference>
<dbReference type="GO" id="GO:0042175">
    <property type="term" value="C:nuclear outer membrane-endoplasmic reticulum membrane network"/>
    <property type="evidence" value="ECO:0007669"/>
    <property type="project" value="EnsemblFungi"/>
</dbReference>
<keyword evidence="2" id="KW-0812">Transmembrane</keyword>
<dbReference type="GO" id="GO:0034599">
    <property type="term" value="P:cellular response to oxidative stress"/>
    <property type="evidence" value="ECO:0007669"/>
    <property type="project" value="TreeGrafter"/>
</dbReference>
<evidence type="ECO:0000313" key="5">
    <source>
        <dbReference type="Proteomes" id="UP000016088"/>
    </source>
</evidence>
<dbReference type="AlphaFoldDB" id="S9QX00"/>
<dbReference type="HOGENOM" id="CLU_136365_0_0_1"/>
<evidence type="ECO:0000259" key="3">
    <source>
        <dbReference type="Pfam" id="PF00462"/>
    </source>
</evidence>
<dbReference type="PROSITE" id="PS51354">
    <property type="entry name" value="GLUTAREDOXIN_2"/>
    <property type="match status" value="1"/>
</dbReference>
<evidence type="ECO:0000256" key="2">
    <source>
        <dbReference type="SAM" id="Phobius"/>
    </source>
</evidence>
<dbReference type="GO" id="GO:0015038">
    <property type="term" value="F:glutathione disulfide oxidoreductase activity"/>
    <property type="evidence" value="ECO:0007669"/>
    <property type="project" value="EnsemblFungi"/>
</dbReference>
<feature type="domain" description="Glutaredoxin" evidence="3">
    <location>
        <begin position="73"/>
        <end position="138"/>
    </location>
</feature>
<dbReference type="PANTHER" id="PTHR45694">
    <property type="entry name" value="GLUTAREDOXIN 2"/>
    <property type="match status" value="1"/>
</dbReference>
<dbReference type="PANTHER" id="PTHR45694:SF5">
    <property type="entry name" value="GLUTAREDOXIN 2"/>
    <property type="match status" value="1"/>
</dbReference>
<dbReference type="EMBL" id="KE503208">
    <property type="protein sequence ID" value="EPX70850.1"/>
    <property type="molecule type" value="Genomic_DNA"/>
</dbReference>
<dbReference type="GeneID" id="25033072"/>
<protein>
    <submittedName>
        <fullName evidence="4">Monothiol glutaredoxin Grx3</fullName>
    </submittedName>
</protein>
<dbReference type="InterPro" id="IPR014025">
    <property type="entry name" value="Glutaredoxin_subgr"/>
</dbReference>
<dbReference type="GO" id="GO:0005801">
    <property type="term" value="C:cis-Golgi network"/>
    <property type="evidence" value="ECO:0007669"/>
    <property type="project" value="TreeGrafter"/>
</dbReference>
<feature type="compositionally biased region" description="Polar residues" evidence="1">
    <location>
        <begin position="34"/>
        <end position="49"/>
    </location>
</feature>
<name>S9QX00_SCHOY</name>
<evidence type="ECO:0000313" key="4">
    <source>
        <dbReference type="EMBL" id="EPX70850.1"/>
    </source>
</evidence>
<gene>
    <name evidence="4" type="ORF">SOCG_04108</name>
</gene>
<dbReference type="OrthoDB" id="423313at2759"/>
<feature type="transmembrane region" description="Helical" evidence="2">
    <location>
        <begin position="6"/>
        <end position="23"/>
    </location>
</feature>
<dbReference type="InterPro" id="IPR036249">
    <property type="entry name" value="Thioredoxin-like_sf"/>
</dbReference>
<dbReference type="Gene3D" id="3.40.30.10">
    <property type="entry name" value="Glutaredoxin"/>
    <property type="match status" value="1"/>
</dbReference>
<evidence type="ECO:0000256" key="1">
    <source>
        <dbReference type="SAM" id="MobiDB-lite"/>
    </source>
</evidence>
<dbReference type="eggNOG" id="KOG1752">
    <property type="taxonomic scope" value="Eukaryota"/>
</dbReference>
<dbReference type="VEuPathDB" id="FungiDB:SOCG_04108"/>
<dbReference type="GO" id="GO:0000324">
    <property type="term" value="C:fungal-type vacuole"/>
    <property type="evidence" value="ECO:0007669"/>
    <property type="project" value="TreeGrafter"/>
</dbReference>
<keyword evidence="2" id="KW-1133">Transmembrane helix</keyword>
<keyword evidence="2" id="KW-0472">Membrane</keyword>
<dbReference type="InterPro" id="IPR002109">
    <property type="entry name" value="Glutaredoxin"/>
</dbReference>
<dbReference type="Pfam" id="PF00462">
    <property type="entry name" value="Glutaredoxin"/>
    <property type="match status" value="1"/>
</dbReference>
<feature type="region of interest" description="Disordered" evidence="1">
    <location>
        <begin position="34"/>
        <end position="56"/>
    </location>
</feature>
<dbReference type="GO" id="GO:0005796">
    <property type="term" value="C:Golgi lumen"/>
    <property type="evidence" value="ECO:0007669"/>
    <property type="project" value="TreeGrafter"/>
</dbReference>